<dbReference type="PROSITE" id="PS51140">
    <property type="entry name" value="CUE"/>
    <property type="match status" value="1"/>
</dbReference>
<dbReference type="PANTHER" id="PTHR23101">
    <property type="entry name" value="RAB GDP/GTP EXCHANGE FACTOR"/>
    <property type="match status" value="1"/>
</dbReference>
<feature type="domain" description="CUE" evidence="2">
    <location>
        <begin position="752"/>
        <end position="796"/>
    </location>
</feature>
<organism evidence="4 5">
    <name type="scientific">Botryobasidium botryosum (strain FD-172 SS1)</name>
    <dbReference type="NCBI Taxonomy" id="930990"/>
    <lineage>
        <taxon>Eukaryota</taxon>
        <taxon>Fungi</taxon>
        <taxon>Dikarya</taxon>
        <taxon>Basidiomycota</taxon>
        <taxon>Agaricomycotina</taxon>
        <taxon>Agaricomycetes</taxon>
        <taxon>Cantharellales</taxon>
        <taxon>Botryobasidiaceae</taxon>
        <taxon>Botryobasidium</taxon>
    </lineage>
</organism>
<feature type="region of interest" description="Disordered" evidence="1">
    <location>
        <begin position="1"/>
        <end position="72"/>
    </location>
</feature>
<feature type="compositionally biased region" description="Polar residues" evidence="1">
    <location>
        <begin position="140"/>
        <end position="155"/>
    </location>
</feature>
<dbReference type="GO" id="GO:0030139">
    <property type="term" value="C:endocytic vesicle"/>
    <property type="evidence" value="ECO:0007669"/>
    <property type="project" value="TreeGrafter"/>
</dbReference>
<dbReference type="GO" id="GO:0005829">
    <property type="term" value="C:cytosol"/>
    <property type="evidence" value="ECO:0007669"/>
    <property type="project" value="TreeGrafter"/>
</dbReference>
<dbReference type="SUPFAM" id="SSF46934">
    <property type="entry name" value="UBA-like"/>
    <property type="match status" value="1"/>
</dbReference>
<accession>A0A067LV27</accession>
<dbReference type="Pfam" id="PF02845">
    <property type="entry name" value="CUE"/>
    <property type="match status" value="1"/>
</dbReference>
<dbReference type="HOGENOM" id="CLU_007625_1_1_1"/>
<evidence type="ECO:0000259" key="3">
    <source>
        <dbReference type="PROSITE" id="PS51205"/>
    </source>
</evidence>
<feature type="region of interest" description="Disordered" evidence="1">
    <location>
        <begin position="97"/>
        <end position="220"/>
    </location>
</feature>
<dbReference type="GO" id="GO:0016192">
    <property type="term" value="P:vesicle-mediated transport"/>
    <property type="evidence" value="ECO:0007669"/>
    <property type="project" value="InterPro"/>
</dbReference>
<dbReference type="InterPro" id="IPR041545">
    <property type="entry name" value="DUF5601"/>
</dbReference>
<dbReference type="Pfam" id="PF18151">
    <property type="entry name" value="DUF5601"/>
    <property type="match status" value="1"/>
</dbReference>
<evidence type="ECO:0000259" key="2">
    <source>
        <dbReference type="PROSITE" id="PS51140"/>
    </source>
</evidence>
<keyword evidence="5" id="KW-1185">Reference proteome</keyword>
<dbReference type="InterPro" id="IPR003123">
    <property type="entry name" value="VPS9"/>
</dbReference>
<dbReference type="PANTHER" id="PTHR23101:SF25">
    <property type="entry name" value="GTPASE-ACTIVATING PROTEIN AND VPS9 DOMAIN-CONTAINING PROTEIN 1"/>
    <property type="match status" value="1"/>
</dbReference>
<dbReference type="EMBL" id="KL198155">
    <property type="protein sequence ID" value="KDQ06115.1"/>
    <property type="molecule type" value="Genomic_DNA"/>
</dbReference>
<dbReference type="Proteomes" id="UP000027195">
    <property type="component" value="Unassembled WGS sequence"/>
</dbReference>
<feature type="region of interest" description="Disordered" evidence="1">
    <location>
        <begin position="483"/>
        <end position="519"/>
    </location>
</feature>
<feature type="compositionally biased region" description="Low complexity" evidence="1">
    <location>
        <begin position="483"/>
        <end position="506"/>
    </location>
</feature>
<dbReference type="InParanoid" id="A0A067LV27"/>
<dbReference type="Pfam" id="PF02204">
    <property type="entry name" value="VPS9"/>
    <property type="match status" value="1"/>
</dbReference>
<dbReference type="AlphaFoldDB" id="A0A067LV27"/>
<sequence length="796" mass="86431">MTSDHGPQPDPSSSSSSSLAVPLETQHNPWADVPSAPAEGRSAVDGEVSGLSQKLAGARIEDAPPPPDIVSQYPEFGALAFSAPPDLRFRVDSTVLSEFDPLVEQEERDARDAWKAAQSHPPPPPPSPPPEPEKPAEASDTGSAKPSPRASTSLAFPSLASLARTFTRSNAPTPAPAITTTELIGSPSSQTITMEKEEVEAEDPPPATPSESEPGDKEKAEQAFDFQKFLDQLKTKSAEPVAKYLRSFLTNFAKKTFTVNDQIKVIHNFMDFIALRMRECEVWKHATDIEFENATEAMEKLVMNKLYDYTFTPRIDGTAHRVLTDDLERDHVLSQRIRLFEWVSEEHLDVPVSEGSRGFINFAEQELLKINHYKAPRDKLICLLNCCKVIFGLIRHLHREEGADAFIPILIFVVLKANPDHLLSNVEYINRFRSPDKLQSEAGYYLSSLMGAVSFIETMDHSSLSNITKEQFEQNVESAISALSLSPSPSPTVSRSNTLSQSSSSDAPPPSPHAGEESARPLQLAALADDTRKFFQRTGDLAQQTISKPLTAIGKIFSDALEEIEDATTRAESMRESGANTPVGGRGGRRDEFENLRRGDIVGRSESGYTQQQYQYRGHPNASDPMQTPSHAQPIPGGAAGAGFQAPYKPRVRVSPVSTPGRNTPSPQFYSPSEAMLAARATSPYGMGMQSTPPTAIRTPQRGTAPLPLPIGISRSSTPVHLGAGAGGATPPTDALDIPALQREIDRAHSVAGEAALQTLLQIFPSVEPEVAEMVLEAHQGDLGQSIDQLLEMMSA</sequence>
<gene>
    <name evidence="4" type="ORF">BOTBODRAFT_39806</name>
</gene>
<feature type="compositionally biased region" description="Pro residues" evidence="1">
    <location>
        <begin position="120"/>
        <end position="130"/>
    </location>
</feature>
<dbReference type="STRING" id="930990.A0A067LV27"/>
<dbReference type="PROSITE" id="PS51205">
    <property type="entry name" value="VPS9"/>
    <property type="match status" value="1"/>
</dbReference>
<dbReference type="SMART" id="SM00546">
    <property type="entry name" value="CUE"/>
    <property type="match status" value="1"/>
</dbReference>
<dbReference type="Gene3D" id="1.10.8.10">
    <property type="entry name" value="DNA helicase RuvA subunit, C-terminal domain"/>
    <property type="match status" value="1"/>
</dbReference>
<feature type="compositionally biased region" description="Polar residues" evidence="1">
    <location>
        <begin position="182"/>
        <end position="193"/>
    </location>
</feature>
<dbReference type="FunCoup" id="A0A067LV27">
    <property type="interactions" value="64"/>
</dbReference>
<proteinExistence type="predicted"/>
<dbReference type="GO" id="GO:0031267">
    <property type="term" value="F:small GTPase binding"/>
    <property type="evidence" value="ECO:0007669"/>
    <property type="project" value="TreeGrafter"/>
</dbReference>
<name>A0A067LV27_BOTB1</name>
<feature type="compositionally biased region" description="Basic and acidic residues" evidence="1">
    <location>
        <begin position="588"/>
        <end position="603"/>
    </location>
</feature>
<dbReference type="InterPro" id="IPR037191">
    <property type="entry name" value="VPS9_dom_sf"/>
</dbReference>
<dbReference type="SMART" id="SM00167">
    <property type="entry name" value="VPS9"/>
    <property type="match status" value="1"/>
</dbReference>
<dbReference type="InterPro" id="IPR045046">
    <property type="entry name" value="Vps9-like"/>
</dbReference>
<dbReference type="GO" id="GO:0005085">
    <property type="term" value="F:guanyl-nucleotide exchange factor activity"/>
    <property type="evidence" value="ECO:0007669"/>
    <property type="project" value="InterPro"/>
</dbReference>
<dbReference type="Gene3D" id="1.20.1050.80">
    <property type="entry name" value="VPS9 domain"/>
    <property type="match status" value="1"/>
</dbReference>
<dbReference type="InterPro" id="IPR003892">
    <property type="entry name" value="CUE"/>
</dbReference>
<feature type="region of interest" description="Disordered" evidence="1">
    <location>
        <begin position="570"/>
        <end position="646"/>
    </location>
</feature>
<feature type="domain" description="VPS9" evidence="3">
    <location>
        <begin position="327"/>
        <end position="465"/>
    </location>
</feature>
<dbReference type="InterPro" id="IPR009060">
    <property type="entry name" value="UBA-like_sf"/>
</dbReference>
<dbReference type="OrthoDB" id="300289at2759"/>
<protein>
    <recommendedName>
        <fullName evidence="6">VPS9 domain-containing protein</fullName>
    </recommendedName>
</protein>
<evidence type="ECO:0008006" key="6">
    <source>
        <dbReference type="Google" id="ProtNLM"/>
    </source>
</evidence>
<dbReference type="CDD" id="cd14279">
    <property type="entry name" value="CUE"/>
    <property type="match status" value="1"/>
</dbReference>
<dbReference type="SUPFAM" id="SSF109993">
    <property type="entry name" value="VPS9 domain"/>
    <property type="match status" value="1"/>
</dbReference>
<evidence type="ECO:0000313" key="5">
    <source>
        <dbReference type="Proteomes" id="UP000027195"/>
    </source>
</evidence>
<evidence type="ECO:0000256" key="1">
    <source>
        <dbReference type="SAM" id="MobiDB-lite"/>
    </source>
</evidence>
<dbReference type="GO" id="GO:0043130">
    <property type="term" value="F:ubiquitin binding"/>
    <property type="evidence" value="ECO:0007669"/>
    <property type="project" value="InterPro"/>
</dbReference>
<reference evidence="5" key="1">
    <citation type="journal article" date="2014" name="Proc. Natl. Acad. Sci. U.S.A.">
        <title>Extensive sampling of basidiomycete genomes demonstrates inadequacy of the white-rot/brown-rot paradigm for wood decay fungi.</title>
        <authorList>
            <person name="Riley R."/>
            <person name="Salamov A.A."/>
            <person name="Brown D.W."/>
            <person name="Nagy L.G."/>
            <person name="Floudas D."/>
            <person name="Held B.W."/>
            <person name="Levasseur A."/>
            <person name="Lombard V."/>
            <person name="Morin E."/>
            <person name="Otillar R."/>
            <person name="Lindquist E.A."/>
            <person name="Sun H."/>
            <person name="LaButti K.M."/>
            <person name="Schmutz J."/>
            <person name="Jabbour D."/>
            <person name="Luo H."/>
            <person name="Baker S.E."/>
            <person name="Pisabarro A.G."/>
            <person name="Walton J.D."/>
            <person name="Blanchette R.A."/>
            <person name="Henrissat B."/>
            <person name="Martin F."/>
            <person name="Cullen D."/>
            <person name="Hibbett D.S."/>
            <person name="Grigoriev I.V."/>
        </authorList>
    </citation>
    <scope>NUCLEOTIDE SEQUENCE [LARGE SCALE GENOMIC DNA]</scope>
    <source>
        <strain evidence="5">FD-172 SS1</strain>
    </source>
</reference>
<evidence type="ECO:0000313" key="4">
    <source>
        <dbReference type="EMBL" id="KDQ06115.1"/>
    </source>
</evidence>
<dbReference type="Gene3D" id="1.10.246.120">
    <property type="match status" value="1"/>
</dbReference>